<feature type="signal peptide" evidence="1">
    <location>
        <begin position="1"/>
        <end position="30"/>
    </location>
</feature>
<accession>A0A1E2SLP4</accession>
<dbReference type="OMA" id="MRIFTAR"/>
<protein>
    <submittedName>
        <fullName evidence="2">Uncharacterized protein</fullName>
    </submittedName>
</protein>
<sequence length="228" mass="23179">MHVKKYLGGTAIATSAILAFGLLGASPALADTASDDVLGAVTSATPNTANNAAPVTTRASGENAIDASVSGADISVPVDPAEGITLDTTAGGLSVALPFASDAENAIVEKKGVVSYDNNNGSTSVPVVTKDGSLQINTVISTADAPKRHSYDLTIPDNGQIVQAGEGYFIVNADSDPVAYIAAPWAKDANGAPVPTHYELSGTTLTQVIDFTRAAAFPVVADPQFAWY</sequence>
<gene>
    <name evidence="2" type="ORF">ATY41_09245</name>
</gene>
<evidence type="ECO:0000313" key="2">
    <source>
        <dbReference type="EMBL" id="ODA90699.1"/>
    </source>
</evidence>
<comment type="caution">
    <text evidence="2">The sequence shown here is derived from an EMBL/GenBank/DDBJ whole genome shotgun (WGS) entry which is preliminary data.</text>
</comment>
<dbReference type="RefSeq" id="WP_011186424.1">
    <property type="nucleotide sequence ID" value="NZ_LNZG01000008.1"/>
</dbReference>
<evidence type="ECO:0000313" key="3">
    <source>
        <dbReference type="Proteomes" id="UP000094426"/>
    </source>
</evidence>
<dbReference type="Proteomes" id="UP000094426">
    <property type="component" value="Unassembled WGS sequence"/>
</dbReference>
<reference evidence="2 3" key="1">
    <citation type="submission" date="2015-11" db="EMBL/GenBank/DDBJ databases">
        <authorList>
            <person name="Zhang Y."/>
            <person name="Guo Z."/>
        </authorList>
    </citation>
    <scope>NUCLEOTIDE SEQUENCE [LARGE SCALE GENOMIC DNA]</scope>
    <source>
        <strain evidence="3">gdw1</strain>
    </source>
</reference>
<name>A0A1E2SLP4_LEIXY</name>
<dbReference type="OrthoDB" id="4412570at2"/>
<proteinExistence type="predicted"/>
<dbReference type="AlphaFoldDB" id="A0A1E2SLP4"/>
<evidence type="ECO:0000256" key="1">
    <source>
        <dbReference type="SAM" id="SignalP"/>
    </source>
</evidence>
<dbReference type="EMBL" id="LNZG01000008">
    <property type="protein sequence ID" value="ODA90699.1"/>
    <property type="molecule type" value="Genomic_DNA"/>
</dbReference>
<keyword evidence="1" id="KW-0732">Signal</keyword>
<feature type="chain" id="PRO_5009116781" evidence="1">
    <location>
        <begin position="31"/>
        <end position="228"/>
    </location>
</feature>
<organism evidence="2 3">
    <name type="scientific">Leifsonia xyli subsp. xyli</name>
    <dbReference type="NCBI Taxonomy" id="59736"/>
    <lineage>
        <taxon>Bacteria</taxon>
        <taxon>Bacillati</taxon>
        <taxon>Actinomycetota</taxon>
        <taxon>Actinomycetes</taxon>
        <taxon>Micrococcales</taxon>
        <taxon>Microbacteriaceae</taxon>
        <taxon>Leifsonia</taxon>
    </lineage>
</organism>